<comment type="caution">
    <text evidence="3">The sequence shown here is derived from an EMBL/GenBank/DDBJ whole genome shotgun (WGS) entry which is preliminary data.</text>
</comment>
<dbReference type="EMBL" id="CAWYQH010000174">
    <property type="protein sequence ID" value="CAK8698676.1"/>
    <property type="molecule type" value="Genomic_DNA"/>
</dbReference>
<keyword evidence="4" id="KW-1185">Reference proteome</keyword>
<dbReference type="PANTHER" id="PTHR22028:SF5">
    <property type="entry name" value="COILED-COIL DOMAIN-CONTAINING PROTEIN 191"/>
    <property type="match status" value="1"/>
</dbReference>
<evidence type="ECO:0000313" key="3">
    <source>
        <dbReference type="EMBL" id="CAK8698676.1"/>
    </source>
</evidence>
<feature type="region of interest" description="Disordered" evidence="2">
    <location>
        <begin position="525"/>
        <end position="555"/>
    </location>
</feature>
<protein>
    <submittedName>
        <fullName evidence="3">Uncharacterized protein</fullName>
    </submittedName>
</protein>
<dbReference type="PANTHER" id="PTHR22028">
    <property type="entry name" value="SFI1 SPINDLE BODY DOMAIN-CONTAINING PROTEIN-RELATED"/>
    <property type="match status" value="1"/>
</dbReference>
<feature type="coiled-coil region" evidence="1">
    <location>
        <begin position="558"/>
        <end position="635"/>
    </location>
</feature>
<keyword evidence="1" id="KW-0175">Coiled coil</keyword>
<gene>
    <name evidence="3" type="ORF">CVLEPA_LOCUS32094</name>
</gene>
<feature type="compositionally biased region" description="Basic and acidic residues" evidence="2">
    <location>
        <begin position="541"/>
        <end position="553"/>
    </location>
</feature>
<name>A0ABP0H3V8_CLALP</name>
<dbReference type="InterPro" id="IPR052270">
    <property type="entry name" value="CACF_protein"/>
</dbReference>
<proteinExistence type="predicted"/>
<reference evidence="3 4" key="1">
    <citation type="submission" date="2024-02" db="EMBL/GenBank/DDBJ databases">
        <authorList>
            <person name="Daric V."/>
            <person name="Darras S."/>
        </authorList>
    </citation>
    <scope>NUCLEOTIDE SEQUENCE [LARGE SCALE GENOMIC DNA]</scope>
</reference>
<evidence type="ECO:0000256" key="1">
    <source>
        <dbReference type="SAM" id="Coils"/>
    </source>
</evidence>
<sequence>MNKYDRFYDEACSEARDVINGWMNDKLRSELTGNDDDTHDFSNDGRQWHQDSDVFLQKFLSNQNYTTNLTTPEPEMDLYAEDEDATVSQLMHNMHVKLATSSLKDYEAQETKNKPVAAKNPQIAMEVRQQQVKEARQHRIEQINKKKLEQIERKERDALAKKIVQKEIVDRAFQQKIDEQAIQREMTTIRKRMQELRMQHPKSMDVPLTEKHVQSCEQDTPNLQNKASSLTVYSMQEVDLQAFDKKNHNKCKLDRIRRFEKCRKQKILRSSFQHWMKMVLSQRAFMGKAKALADWHNLLKTWSAWRRYCFEQAALRDTEMHQKNVKQMKVHDHLARMKQRTFMLRKCFRKWKEFVKIEQYSKQLLKEQDETKKKMQALLGAVANKARANELVLHSIEEDDDDQEAHVRVTDRTTQASKTKQSLVVFPKSNIRQTPPKRAWQVNRDDIKRLTPNQIENVAAERNFAKGDATRVKPMKQGQKTNLYNHRHEASKELITQQRQMISEQKQIIEEQKRLLDKKIATSSNNFQEEDETESVVSSAKSEKTSRVFEVPKKPKSLLAMEKRAEERQKRRMELEQKRREAERARIEQLRQEEEEKEKKEEEEKKRRAEELRKIKLLEAQKENERKEFIAKMKELGKMADMHYKNHLLRRYGLQPWKKLVKDQEKRMEIAKFHHEKTVYTTVMQAWHCTTIEMRNEHEQLSQGFNRKLLLRRYLGNWLKYGESMSILEKKAEIYNRQRMRANYWKQWERFVIYERLEYKENTERAAQHNKLRLKKRVFNIIRAHKLNIKRDARRNERLADMRRKVAQLLPDFKPDNSTDLS</sequence>
<evidence type="ECO:0000313" key="4">
    <source>
        <dbReference type="Proteomes" id="UP001642483"/>
    </source>
</evidence>
<evidence type="ECO:0000256" key="2">
    <source>
        <dbReference type="SAM" id="MobiDB-lite"/>
    </source>
</evidence>
<accession>A0ABP0H3V8</accession>
<organism evidence="3 4">
    <name type="scientific">Clavelina lepadiformis</name>
    <name type="common">Light-bulb sea squirt</name>
    <name type="synonym">Ascidia lepadiformis</name>
    <dbReference type="NCBI Taxonomy" id="159417"/>
    <lineage>
        <taxon>Eukaryota</taxon>
        <taxon>Metazoa</taxon>
        <taxon>Chordata</taxon>
        <taxon>Tunicata</taxon>
        <taxon>Ascidiacea</taxon>
        <taxon>Aplousobranchia</taxon>
        <taxon>Clavelinidae</taxon>
        <taxon>Clavelina</taxon>
    </lineage>
</organism>
<dbReference type="Proteomes" id="UP001642483">
    <property type="component" value="Unassembled WGS sequence"/>
</dbReference>